<evidence type="ECO:0000256" key="2">
    <source>
        <dbReference type="ARBA" id="ARBA00004413"/>
    </source>
</evidence>
<dbReference type="Gramene" id="Psat5g097480.2">
    <property type="protein sequence ID" value="Psat5g097480.2.cds"/>
    <property type="gene ID" value="Psat5g097480"/>
</dbReference>
<dbReference type="OrthoDB" id="407555at2759"/>
<dbReference type="Proteomes" id="UP001058974">
    <property type="component" value="Chromosome 5"/>
</dbReference>
<dbReference type="SMART" id="SM00015">
    <property type="entry name" value="IQ"/>
    <property type="match status" value="4"/>
</dbReference>
<dbReference type="PROSITE" id="PS50088">
    <property type="entry name" value="ANK_REPEAT"/>
    <property type="match status" value="1"/>
</dbReference>
<evidence type="ECO:0000256" key="5">
    <source>
        <dbReference type="ARBA" id="ARBA00023016"/>
    </source>
</evidence>
<dbReference type="PROSITE" id="PS50297">
    <property type="entry name" value="ANK_REP_REGION"/>
    <property type="match status" value="1"/>
</dbReference>
<evidence type="ECO:0000256" key="1">
    <source>
        <dbReference type="ARBA" id="ARBA00004123"/>
    </source>
</evidence>
<proteinExistence type="inferred from homology"/>
<evidence type="ECO:0000256" key="8">
    <source>
        <dbReference type="ARBA" id="ARBA00023163"/>
    </source>
</evidence>
<evidence type="ECO:0000256" key="6">
    <source>
        <dbReference type="ARBA" id="ARBA00023043"/>
    </source>
</evidence>
<evidence type="ECO:0000256" key="9">
    <source>
        <dbReference type="ARBA" id="ARBA00023242"/>
    </source>
</evidence>
<dbReference type="InterPro" id="IPR013783">
    <property type="entry name" value="Ig-like_fold"/>
</dbReference>
<dbReference type="Gene3D" id="1.25.40.20">
    <property type="entry name" value="Ankyrin repeat-containing domain"/>
    <property type="match status" value="1"/>
</dbReference>
<dbReference type="Gramene" id="Psat05G0290500-T1">
    <property type="protein sequence ID" value="KAI5406336.1"/>
    <property type="gene ID" value="KIW84_052905"/>
</dbReference>
<dbReference type="Gene3D" id="1.20.5.190">
    <property type="match status" value="1"/>
</dbReference>
<keyword evidence="7" id="KW-0010">Activator</keyword>
<dbReference type="InterPro" id="IPR036770">
    <property type="entry name" value="Ankyrin_rpt-contain_sf"/>
</dbReference>
<dbReference type="Pfam" id="PF00612">
    <property type="entry name" value="IQ"/>
    <property type="match status" value="2"/>
</dbReference>
<feature type="region of interest" description="Disordered" evidence="11">
    <location>
        <begin position="148"/>
        <end position="188"/>
    </location>
</feature>
<dbReference type="EMBL" id="JAMSHJ010000005">
    <property type="protein sequence ID" value="KAI5406336.1"/>
    <property type="molecule type" value="Genomic_DNA"/>
</dbReference>
<dbReference type="InterPro" id="IPR002110">
    <property type="entry name" value="Ankyrin_rpt"/>
</dbReference>
<feature type="domain" description="CG-1" evidence="12">
    <location>
        <begin position="11"/>
        <end position="137"/>
    </location>
</feature>
<dbReference type="PANTHER" id="PTHR23335">
    <property type="entry name" value="CALMODULIN-BINDING TRANSCRIPTION ACTIVATOR CAMTA"/>
    <property type="match status" value="1"/>
</dbReference>
<dbReference type="PROSITE" id="PS50096">
    <property type="entry name" value="IQ"/>
    <property type="match status" value="4"/>
</dbReference>
<dbReference type="CDD" id="cd00102">
    <property type="entry name" value="IPT"/>
    <property type="match status" value="1"/>
</dbReference>
<evidence type="ECO:0000256" key="10">
    <source>
        <dbReference type="PROSITE-ProRule" id="PRU00023"/>
    </source>
</evidence>
<feature type="compositionally biased region" description="Polar residues" evidence="11">
    <location>
        <begin position="148"/>
        <end position="177"/>
    </location>
</feature>
<keyword evidence="9" id="KW-0539">Nucleus</keyword>
<gene>
    <name evidence="13" type="ORF">KIW84_052905</name>
</gene>
<comment type="similarity">
    <text evidence="3">Belongs to the CAMTA family.</text>
</comment>
<dbReference type="GO" id="GO:0005516">
    <property type="term" value="F:calmodulin binding"/>
    <property type="evidence" value="ECO:0007669"/>
    <property type="project" value="UniProtKB-KW"/>
</dbReference>
<dbReference type="GO" id="GO:0003690">
    <property type="term" value="F:double-stranded DNA binding"/>
    <property type="evidence" value="ECO:0007669"/>
    <property type="project" value="TreeGrafter"/>
</dbReference>
<dbReference type="PANTHER" id="PTHR23335:SF21">
    <property type="entry name" value="CALMODULIN-BINDING PROTEIN"/>
    <property type="match status" value="1"/>
</dbReference>
<dbReference type="Pfam" id="PF03859">
    <property type="entry name" value="CG-1"/>
    <property type="match status" value="1"/>
</dbReference>
<evidence type="ECO:0000259" key="12">
    <source>
        <dbReference type="PROSITE" id="PS51437"/>
    </source>
</evidence>
<dbReference type="Gene3D" id="2.60.40.10">
    <property type="entry name" value="Immunoglobulins"/>
    <property type="match status" value="1"/>
</dbReference>
<dbReference type="PROSITE" id="PS51437">
    <property type="entry name" value="CG_1"/>
    <property type="match status" value="1"/>
</dbReference>
<dbReference type="GO" id="GO:0005886">
    <property type="term" value="C:plasma membrane"/>
    <property type="evidence" value="ECO:0007669"/>
    <property type="project" value="UniProtKB-SubCell"/>
</dbReference>
<keyword evidence="14" id="KW-1185">Reference proteome</keyword>
<dbReference type="GO" id="GO:0003712">
    <property type="term" value="F:transcription coregulator activity"/>
    <property type="evidence" value="ECO:0007669"/>
    <property type="project" value="TreeGrafter"/>
</dbReference>
<evidence type="ECO:0000256" key="4">
    <source>
        <dbReference type="ARBA" id="ARBA00022860"/>
    </source>
</evidence>
<keyword evidence="6 10" id="KW-0040">ANK repeat</keyword>
<name>A0A9D4WTF0_PEA</name>
<dbReference type="GO" id="GO:0005634">
    <property type="term" value="C:nucleus"/>
    <property type="evidence" value="ECO:0007669"/>
    <property type="project" value="UniProtKB-SubCell"/>
</dbReference>
<dbReference type="SUPFAM" id="SSF52540">
    <property type="entry name" value="P-loop containing nucleoside triphosphate hydrolases"/>
    <property type="match status" value="1"/>
</dbReference>
<evidence type="ECO:0000313" key="13">
    <source>
        <dbReference type="EMBL" id="KAI5406336.1"/>
    </source>
</evidence>
<protein>
    <recommendedName>
        <fullName evidence="12">CG-1 domain-containing protein</fullName>
    </recommendedName>
</protein>
<sequence>MTMLPGLQYNINDLFQEAKKRWLKPIEVFYILQNHDMCNFTEVPVNQPRDGSVHLFNKRVMRFFRKDGHNWRKKKDGRTVAEGHERLKVGNVEALNCYYAHGAENPSFRRRSYWMLNPEYEHVVFVHYRETNEGTSNSSPVTQLSAFSQSHSSYTPQNPETTSIAGDSCEPDQNFSSPPGYLEVTSGIMNNGVDNMEKTNAQALHQLEEQLSLKEKTDAQALRQLEEQLSLNEGSFKETCPFYSEHEIPHGISVAFSGPDDHKQPYEGYNGAKDGSGNHYHELLDHDCPGGQEQPLSWTEMLETCKFSSVRKLPEQHTFEAYENEKSLSSSGREMIANQEINYPLNLNSNNYENSVFAFPQDVGGVKKYPYSSVETQGTTSDYYETLIDQSQIQEPRDAYACLTVGQKQKFTITAVSPEYCYATEATKVFIIGSFLCPPSDSTRACMFGDVEVPAEMIQAGVMCCEAPSNLLGKVTLYITSGNKEPCSEIKEFEFRSKTTSCTHCNILETEAARSPEELLLLVQFAEMLLSASTTRNDSTKSGSHLSTEQKVDHDSWSHIREAILVGNGTSSGTIDWLLQELLKDKLQHWLSCRSNERDEREGCSLSWKEQGIIHTVSGLGFEWALNPILSYGVVVNFRDINGWTALHWAARFGREKMATSLITAGASAGAVTDPSSQDPNGLTAASIAASNGHKGLAGYLAEADLTSHLSSLTLEKCEVSKDSSELEAELTVSNVSNKYFEASDDEVSLKKTLGAVRNAVQAAALIQAAFRAHSFRKRKERESARDYRNATQAAARIQTAFRAHSFRKRREGECAHDYNSAALSIQKNYRGRKGRREFLVLRHKVVKIQAHVRGYRARKQYKVMIWAVGILDKIVLRWRRKRDGLRRSLEEIDSKEESDDEDFLKVFRQVKVHESIKKALARVHSMVPSTRARQQYNRLLQMHEEAKAEHGNRHDETLSSTSVEGPWIIEDDDLYQFPLETQLSTSIEGPWIIEDDDLYQFPFETPLSTSVEGPWIIEDDGLYQFPWETL</sequence>
<dbReference type="InterPro" id="IPR027417">
    <property type="entry name" value="P-loop_NTPase"/>
</dbReference>
<dbReference type="Pfam" id="PF12796">
    <property type="entry name" value="Ank_2"/>
    <property type="match status" value="1"/>
</dbReference>
<reference evidence="13 14" key="1">
    <citation type="journal article" date="2022" name="Nat. Genet.">
        <title>Improved pea reference genome and pan-genome highlight genomic features and evolutionary characteristics.</title>
        <authorList>
            <person name="Yang T."/>
            <person name="Liu R."/>
            <person name="Luo Y."/>
            <person name="Hu S."/>
            <person name="Wang D."/>
            <person name="Wang C."/>
            <person name="Pandey M.K."/>
            <person name="Ge S."/>
            <person name="Xu Q."/>
            <person name="Li N."/>
            <person name="Li G."/>
            <person name="Huang Y."/>
            <person name="Saxena R.K."/>
            <person name="Ji Y."/>
            <person name="Li M."/>
            <person name="Yan X."/>
            <person name="He Y."/>
            <person name="Liu Y."/>
            <person name="Wang X."/>
            <person name="Xiang C."/>
            <person name="Varshney R.K."/>
            <person name="Ding H."/>
            <person name="Gao S."/>
            <person name="Zong X."/>
        </authorList>
    </citation>
    <scope>NUCLEOTIDE SEQUENCE [LARGE SCALE GENOMIC DNA]</scope>
    <source>
        <strain evidence="13 14">cv. Zhongwan 6</strain>
    </source>
</reference>
<evidence type="ECO:0000256" key="7">
    <source>
        <dbReference type="ARBA" id="ARBA00023159"/>
    </source>
</evidence>
<dbReference type="GO" id="GO:0006357">
    <property type="term" value="P:regulation of transcription by RNA polymerase II"/>
    <property type="evidence" value="ECO:0007669"/>
    <property type="project" value="TreeGrafter"/>
</dbReference>
<evidence type="ECO:0000313" key="14">
    <source>
        <dbReference type="Proteomes" id="UP001058974"/>
    </source>
</evidence>
<keyword evidence="8" id="KW-0804">Transcription</keyword>
<feature type="repeat" description="ANK" evidence="10">
    <location>
        <begin position="642"/>
        <end position="674"/>
    </location>
</feature>
<evidence type="ECO:0000256" key="3">
    <source>
        <dbReference type="ARBA" id="ARBA00008267"/>
    </source>
</evidence>
<dbReference type="InterPro" id="IPR000048">
    <property type="entry name" value="IQ_motif_EF-hand-BS"/>
</dbReference>
<keyword evidence="4" id="KW-0112">Calmodulin-binding</keyword>
<keyword evidence="5" id="KW-0346">Stress response</keyword>
<comment type="caution">
    <text evidence="13">The sequence shown here is derived from an EMBL/GenBank/DDBJ whole genome shotgun (WGS) entry which is preliminary data.</text>
</comment>
<dbReference type="SUPFAM" id="SSF81296">
    <property type="entry name" value="E set domains"/>
    <property type="match status" value="1"/>
</dbReference>
<dbReference type="SUPFAM" id="SSF48403">
    <property type="entry name" value="Ankyrin repeat"/>
    <property type="match status" value="1"/>
</dbReference>
<dbReference type="SMART" id="SM00248">
    <property type="entry name" value="ANK"/>
    <property type="match status" value="2"/>
</dbReference>
<dbReference type="SMART" id="SM01076">
    <property type="entry name" value="CG-1"/>
    <property type="match status" value="1"/>
</dbReference>
<evidence type="ECO:0000256" key="11">
    <source>
        <dbReference type="SAM" id="MobiDB-lite"/>
    </source>
</evidence>
<dbReference type="InterPro" id="IPR005559">
    <property type="entry name" value="CG-1_dom"/>
</dbReference>
<dbReference type="InterPro" id="IPR014756">
    <property type="entry name" value="Ig_E-set"/>
</dbReference>
<organism evidence="13 14">
    <name type="scientific">Pisum sativum</name>
    <name type="common">Garden pea</name>
    <name type="synonym">Lathyrus oleraceus</name>
    <dbReference type="NCBI Taxonomy" id="3888"/>
    <lineage>
        <taxon>Eukaryota</taxon>
        <taxon>Viridiplantae</taxon>
        <taxon>Streptophyta</taxon>
        <taxon>Embryophyta</taxon>
        <taxon>Tracheophyta</taxon>
        <taxon>Spermatophyta</taxon>
        <taxon>Magnoliopsida</taxon>
        <taxon>eudicotyledons</taxon>
        <taxon>Gunneridae</taxon>
        <taxon>Pentapetalae</taxon>
        <taxon>rosids</taxon>
        <taxon>fabids</taxon>
        <taxon>Fabales</taxon>
        <taxon>Fabaceae</taxon>
        <taxon>Papilionoideae</taxon>
        <taxon>50 kb inversion clade</taxon>
        <taxon>NPAAA clade</taxon>
        <taxon>Hologalegina</taxon>
        <taxon>IRL clade</taxon>
        <taxon>Fabeae</taxon>
        <taxon>Lathyrus</taxon>
    </lineage>
</organism>
<comment type="subcellular location">
    <subcellularLocation>
        <location evidence="2">Cell membrane</location>
        <topology evidence="2">Peripheral membrane protein</topology>
        <orientation evidence="2">Cytoplasmic side</orientation>
    </subcellularLocation>
    <subcellularLocation>
        <location evidence="1">Nucleus</location>
    </subcellularLocation>
</comment>
<dbReference type="AlphaFoldDB" id="A0A9D4WTF0"/>
<accession>A0A9D4WTF0</accession>